<evidence type="ECO:0000259" key="7">
    <source>
        <dbReference type="Pfam" id="PF04085"/>
    </source>
</evidence>
<keyword evidence="9" id="KW-1185">Reference proteome</keyword>
<dbReference type="AlphaFoldDB" id="A0A0V8JA40"/>
<evidence type="ECO:0000256" key="6">
    <source>
        <dbReference type="SAM" id="Coils"/>
    </source>
</evidence>
<evidence type="ECO:0000313" key="8">
    <source>
        <dbReference type="EMBL" id="KSU83770.1"/>
    </source>
</evidence>
<dbReference type="Pfam" id="PF04085">
    <property type="entry name" value="MreC"/>
    <property type="match status" value="1"/>
</dbReference>
<keyword evidence="3 5" id="KW-0133">Cell shape</keyword>
<dbReference type="GO" id="GO:0008360">
    <property type="term" value="P:regulation of cell shape"/>
    <property type="evidence" value="ECO:0007669"/>
    <property type="project" value="UniProtKB-KW"/>
</dbReference>
<evidence type="ECO:0000256" key="4">
    <source>
        <dbReference type="ARBA" id="ARBA00032089"/>
    </source>
</evidence>
<proteinExistence type="inferred from homology"/>
<dbReference type="Proteomes" id="UP000054099">
    <property type="component" value="Unassembled WGS sequence"/>
</dbReference>
<comment type="similarity">
    <text evidence="1 5">Belongs to the MreC family.</text>
</comment>
<dbReference type="PANTHER" id="PTHR34138:SF1">
    <property type="entry name" value="CELL SHAPE-DETERMINING PROTEIN MREC"/>
    <property type="match status" value="1"/>
</dbReference>
<dbReference type="RefSeq" id="WP_061972608.1">
    <property type="nucleotide sequence ID" value="NZ_FMAV01000002.1"/>
</dbReference>
<name>A0A0V8JA40_9BACL</name>
<sequence>MPQFFSNKRLIILLASIIVLVAMIGFSMKDRKELSWPEQFLKDTVGISQSLFYKPANSIAGFFENLSEMKNMYSENKKLKSKLDEYAELSVSVQDLKQKNRSLKGQLEKEADLTEYQVKEATVIGRSPDRWNKFIFVNQGYKDGVKTDMAVVSPQGFIGKVTRVAAFHSTVQLISDNDQNNQISAIVEGNKRIFGTIEGYDSKKQSLLFKEIPINAAIKKGQKVISSGLGEAFPRGLLIGTVTDIKADETDHTKIAYVKPAADLYDLSHVTILERSMQQLDKNEFKAKEEE</sequence>
<evidence type="ECO:0000256" key="3">
    <source>
        <dbReference type="ARBA" id="ARBA00022960"/>
    </source>
</evidence>
<dbReference type="PIRSF" id="PIRSF038471">
    <property type="entry name" value="MreC"/>
    <property type="match status" value="1"/>
</dbReference>
<organism evidence="8 9">
    <name type="scientific">Fictibacillus enclensis</name>
    <dbReference type="NCBI Taxonomy" id="1017270"/>
    <lineage>
        <taxon>Bacteria</taxon>
        <taxon>Bacillati</taxon>
        <taxon>Bacillota</taxon>
        <taxon>Bacilli</taxon>
        <taxon>Bacillales</taxon>
        <taxon>Fictibacillaceae</taxon>
        <taxon>Fictibacillus</taxon>
    </lineage>
</organism>
<evidence type="ECO:0000313" key="9">
    <source>
        <dbReference type="Proteomes" id="UP000054099"/>
    </source>
</evidence>
<keyword evidence="6" id="KW-0175">Coiled coil</keyword>
<feature type="coiled-coil region" evidence="6">
    <location>
        <begin position="69"/>
        <end position="113"/>
    </location>
</feature>
<comment type="function">
    <text evidence="5">Involved in formation and maintenance of cell shape.</text>
</comment>
<dbReference type="InterPro" id="IPR042175">
    <property type="entry name" value="Cell/Rod_MreC_2"/>
</dbReference>
<reference evidence="8 9" key="1">
    <citation type="journal article" date="2014" name="Antonie Van Leeuwenhoek">
        <title>Fictibacillus enclensis sp. nov., isolated from marine sediment.</title>
        <authorList>
            <person name="Dastager S.G."/>
            <person name="Mawlankar R."/>
            <person name="Srinivasan K."/>
            <person name="Tang S.K."/>
            <person name="Lee J.C."/>
            <person name="Ramana V.V."/>
            <person name="Shouche Y.S."/>
        </authorList>
    </citation>
    <scope>NUCLEOTIDE SEQUENCE [LARGE SCALE GENOMIC DNA]</scope>
    <source>
        <strain evidence="8 9">NIO-1003</strain>
    </source>
</reference>
<dbReference type="GO" id="GO:0005886">
    <property type="term" value="C:plasma membrane"/>
    <property type="evidence" value="ECO:0007669"/>
    <property type="project" value="TreeGrafter"/>
</dbReference>
<evidence type="ECO:0000256" key="2">
    <source>
        <dbReference type="ARBA" id="ARBA00013855"/>
    </source>
</evidence>
<accession>A0A0V8JA40</accession>
<gene>
    <name evidence="8" type="ORF">AS030_14640</name>
</gene>
<comment type="caution">
    <text evidence="8">The sequence shown here is derived from an EMBL/GenBank/DDBJ whole genome shotgun (WGS) entry which is preliminary data.</text>
</comment>
<dbReference type="PANTHER" id="PTHR34138">
    <property type="entry name" value="CELL SHAPE-DETERMINING PROTEIN MREC"/>
    <property type="match status" value="1"/>
</dbReference>
<dbReference type="OrthoDB" id="9792313at2"/>
<evidence type="ECO:0000256" key="1">
    <source>
        <dbReference type="ARBA" id="ARBA00009369"/>
    </source>
</evidence>
<dbReference type="InterPro" id="IPR007221">
    <property type="entry name" value="MreC"/>
</dbReference>
<dbReference type="InterPro" id="IPR042177">
    <property type="entry name" value="Cell/Rod_1"/>
</dbReference>
<dbReference type="NCBIfam" id="TIGR00219">
    <property type="entry name" value="mreC"/>
    <property type="match status" value="1"/>
</dbReference>
<dbReference type="InterPro" id="IPR055342">
    <property type="entry name" value="MreC_beta-barrel_core"/>
</dbReference>
<dbReference type="EMBL" id="LNQN01000002">
    <property type="protein sequence ID" value="KSU83770.1"/>
    <property type="molecule type" value="Genomic_DNA"/>
</dbReference>
<dbReference type="Gene3D" id="2.40.10.340">
    <property type="entry name" value="Rod shape-determining protein MreC, domain 1"/>
    <property type="match status" value="1"/>
</dbReference>
<dbReference type="Gene3D" id="2.40.10.350">
    <property type="entry name" value="Rod shape-determining protein MreC, domain 2"/>
    <property type="match status" value="1"/>
</dbReference>
<feature type="domain" description="Rod shape-determining protein MreC beta-barrel core" evidence="7">
    <location>
        <begin position="123"/>
        <end position="273"/>
    </location>
</feature>
<evidence type="ECO:0000256" key="5">
    <source>
        <dbReference type="PIRNR" id="PIRNR038471"/>
    </source>
</evidence>
<protein>
    <recommendedName>
        <fullName evidence="2 5">Cell shape-determining protein MreC</fullName>
    </recommendedName>
    <alternativeName>
        <fullName evidence="4 5">Cell shape protein MreC</fullName>
    </alternativeName>
</protein>